<evidence type="ECO:0000313" key="4">
    <source>
        <dbReference type="Proteomes" id="UP000196320"/>
    </source>
</evidence>
<proteinExistence type="predicted"/>
<feature type="transmembrane region" description="Helical" evidence="2">
    <location>
        <begin position="6"/>
        <end position="27"/>
    </location>
</feature>
<reference evidence="3 4" key="1">
    <citation type="submission" date="2017-02" db="EMBL/GenBank/DDBJ databases">
        <authorList>
            <person name="Peterson S.W."/>
        </authorList>
    </citation>
    <scope>NUCLEOTIDE SEQUENCE [LARGE SCALE GENOMIC DNA]</scope>
    <source>
        <strain evidence="3 4">B Mb 05.01</strain>
    </source>
</reference>
<gene>
    <name evidence="3" type="ORF">FM104_10310</name>
</gene>
<accession>A0A1R4K3Y0</accession>
<keyword evidence="4" id="KW-1185">Reference proteome</keyword>
<evidence type="ECO:0000256" key="1">
    <source>
        <dbReference type="SAM" id="MobiDB-lite"/>
    </source>
</evidence>
<keyword evidence="2" id="KW-0812">Transmembrane</keyword>
<dbReference type="AlphaFoldDB" id="A0A1R4K3Y0"/>
<dbReference type="RefSeq" id="WP_179206761.1">
    <property type="nucleotide sequence ID" value="NZ_FUKO01000023.1"/>
</dbReference>
<keyword evidence="2" id="KW-1133">Transmembrane helix</keyword>
<keyword evidence="2" id="KW-0472">Membrane</keyword>
<protein>
    <submittedName>
        <fullName evidence="3">Uncharacterized protein</fullName>
    </submittedName>
</protein>
<evidence type="ECO:0000313" key="3">
    <source>
        <dbReference type="EMBL" id="SJN39017.1"/>
    </source>
</evidence>
<organism evidence="3 4">
    <name type="scientific">Microbacterium esteraromaticum</name>
    <dbReference type="NCBI Taxonomy" id="57043"/>
    <lineage>
        <taxon>Bacteria</taxon>
        <taxon>Bacillati</taxon>
        <taxon>Actinomycetota</taxon>
        <taxon>Actinomycetes</taxon>
        <taxon>Micrococcales</taxon>
        <taxon>Microbacteriaceae</taxon>
        <taxon>Microbacterium</taxon>
    </lineage>
</organism>
<name>A0A1R4K3Y0_9MICO</name>
<feature type="region of interest" description="Disordered" evidence="1">
    <location>
        <begin position="34"/>
        <end position="54"/>
    </location>
</feature>
<dbReference type="EMBL" id="FUKO01000023">
    <property type="protein sequence ID" value="SJN39017.1"/>
    <property type="molecule type" value="Genomic_DNA"/>
</dbReference>
<dbReference type="Proteomes" id="UP000196320">
    <property type="component" value="Unassembled WGS sequence"/>
</dbReference>
<sequence length="54" mass="6410">MTQDDLLFMVLIGIGLATLTLIALRLLRPRKRDNRGEWYEGPWDDDDRKRGPRR</sequence>
<evidence type="ECO:0000256" key="2">
    <source>
        <dbReference type="SAM" id="Phobius"/>
    </source>
</evidence>